<dbReference type="Gene3D" id="2.80.10.50">
    <property type="match status" value="1"/>
</dbReference>
<evidence type="ECO:0000256" key="2">
    <source>
        <dbReference type="ARBA" id="ARBA00023157"/>
    </source>
</evidence>
<dbReference type="CDD" id="cd23367">
    <property type="entry name" value="beta-trefoil_STI_KPI104-like"/>
    <property type="match status" value="1"/>
</dbReference>
<dbReference type="Pfam" id="PF00197">
    <property type="entry name" value="Kunitz_legume"/>
    <property type="match status" value="1"/>
</dbReference>
<dbReference type="PRINTS" id="PR00291">
    <property type="entry name" value="KUNITZINHBTR"/>
</dbReference>
<keyword evidence="2" id="KW-1015">Disulfide bond</keyword>
<dbReference type="Proteomes" id="UP000288805">
    <property type="component" value="Unassembled WGS sequence"/>
</dbReference>
<dbReference type="GO" id="GO:0004866">
    <property type="term" value="F:endopeptidase inhibitor activity"/>
    <property type="evidence" value="ECO:0007669"/>
    <property type="project" value="InterPro"/>
</dbReference>
<dbReference type="SMART" id="SM00452">
    <property type="entry name" value="STI"/>
    <property type="match status" value="1"/>
</dbReference>
<dbReference type="SUPFAM" id="SSF50386">
    <property type="entry name" value="STI-like"/>
    <property type="match status" value="1"/>
</dbReference>
<feature type="signal peptide" evidence="3">
    <location>
        <begin position="1"/>
        <end position="16"/>
    </location>
</feature>
<evidence type="ECO:0000256" key="3">
    <source>
        <dbReference type="SAM" id="SignalP"/>
    </source>
</evidence>
<protein>
    <submittedName>
        <fullName evidence="4">Kunitz trypsin inhibitor 2</fullName>
    </submittedName>
</protein>
<name>A0A438DKX5_VITVI</name>
<dbReference type="PANTHER" id="PTHR33107">
    <property type="entry name" value="KUNITZ TRYPSIN INHIBITOR 2"/>
    <property type="match status" value="1"/>
</dbReference>
<dbReference type="InterPro" id="IPR011065">
    <property type="entry name" value="Kunitz_inhibitor_STI-like_sf"/>
</dbReference>
<feature type="chain" id="PRO_5019533508" evidence="3">
    <location>
        <begin position="17"/>
        <end position="195"/>
    </location>
</feature>
<sequence>MLRLIGAMGYIWLVMAISSVAQPSNDTNSPVLDTSGQALQRGVEYYILPSTNSSGGGLTLINRNGSCPLYVGQEDQASSQGYPVTFAPFFEQETIIRESRDFSVQFVAFTICIQSTAWRLGERDPETQRRLIVTGGETGYFRIERNGEGYYLAWCPTDVCPICKFDCGSAGILVENGKRLLALDGPVLSVVFKRA</sequence>
<dbReference type="EMBL" id="QGNW01001582">
    <property type="protein sequence ID" value="RVW36130.1"/>
    <property type="molecule type" value="Genomic_DNA"/>
</dbReference>
<dbReference type="InterPro" id="IPR002160">
    <property type="entry name" value="Prot_inh_Kunz-lg"/>
</dbReference>
<evidence type="ECO:0000313" key="5">
    <source>
        <dbReference type="Proteomes" id="UP000288805"/>
    </source>
</evidence>
<comment type="similarity">
    <text evidence="1">Belongs to the protease inhibitor I3 (leguminous Kunitz-type inhibitor) family.</text>
</comment>
<dbReference type="PANTHER" id="PTHR33107:SF81">
    <property type="entry name" value="TRYPSIN INHIBITOR A"/>
    <property type="match status" value="1"/>
</dbReference>
<keyword evidence="3" id="KW-0732">Signal</keyword>
<evidence type="ECO:0000313" key="4">
    <source>
        <dbReference type="EMBL" id="RVW36130.1"/>
    </source>
</evidence>
<dbReference type="AlphaFoldDB" id="A0A438DKX5"/>
<evidence type="ECO:0000256" key="1">
    <source>
        <dbReference type="ARBA" id="ARBA00005440"/>
    </source>
</evidence>
<comment type="caution">
    <text evidence="4">The sequence shown here is derived from an EMBL/GenBank/DDBJ whole genome shotgun (WGS) entry which is preliminary data.</text>
</comment>
<reference evidence="4 5" key="1">
    <citation type="journal article" date="2018" name="PLoS Genet.">
        <title>Population sequencing reveals clonal diversity and ancestral inbreeding in the grapevine cultivar Chardonnay.</title>
        <authorList>
            <person name="Roach M.J."/>
            <person name="Johnson D.L."/>
            <person name="Bohlmann J."/>
            <person name="van Vuuren H.J."/>
            <person name="Jones S.J."/>
            <person name="Pretorius I.S."/>
            <person name="Schmidt S.A."/>
            <person name="Borneman A.R."/>
        </authorList>
    </citation>
    <scope>NUCLEOTIDE SEQUENCE [LARGE SCALE GENOMIC DNA]</scope>
    <source>
        <strain evidence="5">cv. Chardonnay</strain>
        <tissue evidence="4">Leaf</tissue>
    </source>
</reference>
<proteinExistence type="inferred from homology"/>
<gene>
    <name evidence="4" type="primary">KTI2_0</name>
    <name evidence="4" type="ORF">CK203_079620</name>
</gene>
<accession>A0A438DKX5</accession>
<organism evidence="4 5">
    <name type="scientific">Vitis vinifera</name>
    <name type="common">Grape</name>
    <dbReference type="NCBI Taxonomy" id="29760"/>
    <lineage>
        <taxon>Eukaryota</taxon>
        <taxon>Viridiplantae</taxon>
        <taxon>Streptophyta</taxon>
        <taxon>Embryophyta</taxon>
        <taxon>Tracheophyta</taxon>
        <taxon>Spermatophyta</taxon>
        <taxon>Magnoliopsida</taxon>
        <taxon>eudicotyledons</taxon>
        <taxon>Gunneridae</taxon>
        <taxon>Pentapetalae</taxon>
        <taxon>rosids</taxon>
        <taxon>Vitales</taxon>
        <taxon>Vitaceae</taxon>
        <taxon>Viteae</taxon>
        <taxon>Vitis</taxon>
    </lineage>
</organism>